<accession>A0A246BC55</accession>
<evidence type="ECO:0000313" key="3">
    <source>
        <dbReference type="Proteomes" id="UP000197587"/>
    </source>
</evidence>
<name>A0A246BC55_9FLAO</name>
<evidence type="ECO:0000259" key="1">
    <source>
        <dbReference type="Pfam" id="PF19512"/>
    </source>
</evidence>
<sequence>MANSANVFNLYDLYKEYFGRGSYYVDRDGNKKNFTQEVEIPGITKNPHPRGTIHYSSKNISFNKIGAYGQDIWFPITLRGGKLNAGTLEGIHISIDACTISVNLATTVVSTPVVERKGTVNEIINIDDYKFTIRGFLIGKNRTVPEDKIRALVDFKESTLEKTLHGGYPEIFLDESCRIIVTDLEFPEVQGQNHWIRPFTMTCKSDFITDLEF</sequence>
<dbReference type="RefSeq" id="WP_031504152.1">
    <property type="nucleotide sequence ID" value="NZ_JASZ02000002.1"/>
</dbReference>
<proteinExistence type="predicted"/>
<feature type="domain" description="DUF6046" evidence="1">
    <location>
        <begin position="98"/>
        <end position="211"/>
    </location>
</feature>
<dbReference type="EMBL" id="JASZ02000002">
    <property type="protein sequence ID" value="OWK99260.1"/>
    <property type="molecule type" value="Genomic_DNA"/>
</dbReference>
<dbReference type="AlphaFoldDB" id="A0A246BC55"/>
<comment type="caution">
    <text evidence="2">The sequence shown here is derived from an EMBL/GenBank/DDBJ whole genome shotgun (WGS) entry which is preliminary data.</text>
</comment>
<keyword evidence="3" id="KW-1185">Reference proteome</keyword>
<dbReference type="InterPro" id="IPR046109">
    <property type="entry name" value="DUF6046"/>
</dbReference>
<protein>
    <recommendedName>
        <fullName evidence="1">DUF6046 domain-containing protein</fullName>
    </recommendedName>
</protein>
<dbReference type="Proteomes" id="UP000197587">
    <property type="component" value="Unassembled WGS sequence"/>
</dbReference>
<dbReference type="Pfam" id="PF19512">
    <property type="entry name" value="DUF6046"/>
    <property type="match status" value="1"/>
</dbReference>
<evidence type="ECO:0000313" key="2">
    <source>
        <dbReference type="EMBL" id="OWK99260.1"/>
    </source>
</evidence>
<gene>
    <name evidence="2" type="ORF">AP75_01880</name>
</gene>
<reference evidence="2 3" key="2">
    <citation type="submission" date="2017-05" db="EMBL/GenBank/DDBJ databases">
        <title>Genome of Chryseobacterium haifense.</title>
        <authorList>
            <person name="Newman J.D."/>
        </authorList>
    </citation>
    <scope>NUCLEOTIDE SEQUENCE [LARGE SCALE GENOMIC DNA]</scope>
    <source>
        <strain evidence="2 3">DSM 19056</strain>
    </source>
</reference>
<reference evidence="2 3" key="1">
    <citation type="submission" date="2014-01" db="EMBL/GenBank/DDBJ databases">
        <authorList>
            <consortium name="Genome Consortium for Active Teaching"/>
            <person name="Sontag T.C."/>
            <person name="Newman J.D."/>
        </authorList>
    </citation>
    <scope>NUCLEOTIDE SEQUENCE [LARGE SCALE GENOMIC DNA]</scope>
    <source>
        <strain evidence="2 3">DSM 19056</strain>
    </source>
</reference>
<organism evidence="2 3">
    <name type="scientific">Kaistella haifensis DSM 19056</name>
    <dbReference type="NCBI Taxonomy" id="1450526"/>
    <lineage>
        <taxon>Bacteria</taxon>
        <taxon>Pseudomonadati</taxon>
        <taxon>Bacteroidota</taxon>
        <taxon>Flavobacteriia</taxon>
        <taxon>Flavobacteriales</taxon>
        <taxon>Weeksellaceae</taxon>
        <taxon>Chryseobacterium group</taxon>
        <taxon>Kaistella</taxon>
    </lineage>
</organism>